<dbReference type="Proteomes" id="UP000011115">
    <property type="component" value="Unassembled WGS sequence"/>
</dbReference>
<dbReference type="PaxDb" id="4113-PGSC0003DMT400089042"/>
<accession>M1DHB1</accession>
<dbReference type="Gramene" id="PGSC0003DMT400089042">
    <property type="protein sequence ID" value="PGSC0003DMT400089042"/>
    <property type="gene ID" value="PGSC0003DMG400038613"/>
</dbReference>
<reference evidence="2" key="2">
    <citation type="submission" date="2015-06" db="UniProtKB">
        <authorList>
            <consortium name="EnsemblPlants"/>
        </authorList>
    </citation>
    <scope>IDENTIFICATION</scope>
    <source>
        <strain evidence="2">DM1-3 516 R44</strain>
    </source>
</reference>
<feature type="compositionally biased region" description="Basic and acidic residues" evidence="1">
    <location>
        <begin position="29"/>
        <end position="45"/>
    </location>
</feature>
<dbReference type="AlphaFoldDB" id="M1DHB1"/>
<sequence>MINEGVVAPSKEGKQAPRKRGKGKGKAPIVERPEHNFGSDGEFAHSHASFSEPEDDQLLQTSASSGTDGGSSDTSLGSSSPDTQ</sequence>
<feature type="compositionally biased region" description="Basic residues" evidence="1">
    <location>
        <begin position="16"/>
        <end position="25"/>
    </location>
</feature>
<dbReference type="EnsemblPlants" id="PGSC0003DMT400089042">
    <property type="protein sequence ID" value="PGSC0003DMT400089042"/>
    <property type="gene ID" value="PGSC0003DMG400038613"/>
</dbReference>
<dbReference type="InParanoid" id="M1DHB1"/>
<feature type="region of interest" description="Disordered" evidence="1">
    <location>
        <begin position="1"/>
        <end position="84"/>
    </location>
</feature>
<keyword evidence="3" id="KW-1185">Reference proteome</keyword>
<protein>
    <submittedName>
        <fullName evidence="2">Uncharacterized protein</fullName>
    </submittedName>
</protein>
<reference evidence="3" key="1">
    <citation type="journal article" date="2011" name="Nature">
        <title>Genome sequence and analysis of the tuber crop potato.</title>
        <authorList>
            <consortium name="The Potato Genome Sequencing Consortium"/>
        </authorList>
    </citation>
    <scope>NUCLEOTIDE SEQUENCE [LARGE SCALE GENOMIC DNA]</scope>
    <source>
        <strain evidence="3">cv. DM1-3 516 R44</strain>
    </source>
</reference>
<name>M1DHB1_SOLTU</name>
<evidence type="ECO:0000256" key="1">
    <source>
        <dbReference type="SAM" id="MobiDB-lite"/>
    </source>
</evidence>
<organism evidence="2 3">
    <name type="scientific">Solanum tuberosum</name>
    <name type="common">Potato</name>
    <dbReference type="NCBI Taxonomy" id="4113"/>
    <lineage>
        <taxon>Eukaryota</taxon>
        <taxon>Viridiplantae</taxon>
        <taxon>Streptophyta</taxon>
        <taxon>Embryophyta</taxon>
        <taxon>Tracheophyta</taxon>
        <taxon>Spermatophyta</taxon>
        <taxon>Magnoliopsida</taxon>
        <taxon>eudicotyledons</taxon>
        <taxon>Gunneridae</taxon>
        <taxon>Pentapetalae</taxon>
        <taxon>asterids</taxon>
        <taxon>lamiids</taxon>
        <taxon>Solanales</taxon>
        <taxon>Solanaceae</taxon>
        <taxon>Solanoideae</taxon>
        <taxon>Solaneae</taxon>
        <taxon>Solanum</taxon>
    </lineage>
</organism>
<dbReference type="HOGENOM" id="CLU_2531855_0_0_1"/>
<feature type="compositionally biased region" description="Low complexity" evidence="1">
    <location>
        <begin position="61"/>
        <end position="84"/>
    </location>
</feature>
<evidence type="ECO:0000313" key="2">
    <source>
        <dbReference type="EnsemblPlants" id="PGSC0003DMT400089042"/>
    </source>
</evidence>
<evidence type="ECO:0000313" key="3">
    <source>
        <dbReference type="Proteomes" id="UP000011115"/>
    </source>
</evidence>
<proteinExistence type="predicted"/>